<name>A0A2T3PD27_9GAMM</name>
<dbReference type="Pfam" id="PF07859">
    <property type="entry name" value="Abhydrolase_3"/>
    <property type="match status" value="1"/>
</dbReference>
<organism evidence="5 6">
    <name type="scientific">Photobacterium swingsii</name>
    <dbReference type="NCBI Taxonomy" id="680026"/>
    <lineage>
        <taxon>Bacteria</taxon>
        <taxon>Pseudomonadati</taxon>
        <taxon>Pseudomonadota</taxon>
        <taxon>Gammaproteobacteria</taxon>
        <taxon>Vibrionales</taxon>
        <taxon>Vibrionaceae</taxon>
        <taxon>Photobacterium</taxon>
    </lineage>
</organism>
<reference evidence="5 6" key="1">
    <citation type="submission" date="2018-01" db="EMBL/GenBank/DDBJ databases">
        <title>Whole genome sequencing of Histamine producing bacteria.</title>
        <authorList>
            <person name="Butler K."/>
        </authorList>
    </citation>
    <scope>NUCLEOTIDE SEQUENCE [LARGE SCALE GENOMIC DNA]</scope>
    <source>
        <strain evidence="5 6">DSM 24669</strain>
    </source>
</reference>
<evidence type="ECO:0000259" key="4">
    <source>
        <dbReference type="Pfam" id="PF07859"/>
    </source>
</evidence>
<dbReference type="AlphaFoldDB" id="A0A2T3PD27"/>
<feature type="chain" id="PRO_5015587580" description="Alpha/beta hydrolase fold-3 domain-containing protein" evidence="3">
    <location>
        <begin position="25"/>
        <end position="352"/>
    </location>
</feature>
<evidence type="ECO:0000313" key="5">
    <source>
        <dbReference type="EMBL" id="PSW27067.1"/>
    </source>
</evidence>
<dbReference type="Gene3D" id="3.40.50.1820">
    <property type="entry name" value="alpha/beta hydrolase"/>
    <property type="match status" value="1"/>
</dbReference>
<comment type="caution">
    <text evidence="5">The sequence shown here is derived from an EMBL/GenBank/DDBJ whole genome shotgun (WGS) entry which is preliminary data.</text>
</comment>
<dbReference type="OrthoDB" id="9806180at2"/>
<feature type="domain" description="Alpha/beta hydrolase fold-3" evidence="4">
    <location>
        <begin position="115"/>
        <end position="318"/>
    </location>
</feature>
<proteinExistence type="inferred from homology"/>
<evidence type="ECO:0000256" key="3">
    <source>
        <dbReference type="SAM" id="SignalP"/>
    </source>
</evidence>
<dbReference type="InterPro" id="IPR013094">
    <property type="entry name" value="AB_hydrolase_3"/>
</dbReference>
<keyword evidence="3" id="KW-0732">Signal</keyword>
<sequence length="352" mass="38796">MRVRMMKRSLIALCLAVACSGAIAKDFYVPSTISHKGQMFLNENFSLDAKNKVLTPALSDIEGWKHYQHKADDSMVETNKAIMALYKPIIVKAAMAGIPVLDIKPQNWKDNGKVLVYTHGGAYTAYSAESTLSSSVPVANDTRLRVISVDYTLAPHAKFDVITDQVIAVLEGLTKQGYKMSDIAIYGDSAGGGLAAGTVLKMRDKGLPLPAAVVLWSPWSDITETGDTYQTLKDAEPLYRYDLLLKPSADAYADVKDQKHPYVSPVYGDYTKPYPPTLIQAGTKELFLSNAVRLYQAIDSNGGEAKLDVYEGMWHVFQAFAFDIPEAKLARKKMAAFLNEKLVINDKAEVKR</sequence>
<comment type="similarity">
    <text evidence="1">Belongs to the 'GDXG' lipolytic enzyme family.</text>
</comment>
<evidence type="ECO:0000313" key="6">
    <source>
        <dbReference type="Proteomes" id="UP000240481"/>
    </source>
</evidence>
<feature type="signal peptide" evidence="3">
    <location>
        <begin position="1"/>
        <end position="24"/>
    </location>
</feature>
<dbReference type="InterPro" id="IPR029058">
    <property type="entry name" value="AB_hydrolase_fold"/>
</dbReference>
<accession>A0A2T3PD27</accession>
<dbReference type="SUPFAM" id="SSF53474">
    <property type="entry name" value="alpha/beta-Hydrolases"/>
    <property type="match status" value="1"/>
</dbReference>
<gene>
    <name evidence="5" type="ORF">C9I94_03550</name>
</gene>
<dbReference type="PROSITE" id="PS51257">
    <property type="entry name" value="PROKAR_LIPOPROTEIN"/>
    <property type="match status" value="1"/>
</dbReference>
<keyword evidence="6" id="KW-1185">Reference proteome</keyword>
<evidence type="ECO:0000256" key="1">
    <source>
        <dbReference type="ARBA" id="ARBA00010515"/>
    </source>
</evidence>
<dbReference type="PANTHER" id="PTHR48081">
    <property type="entry name" value="AB HYDROLASE SUPERFAMILY PROTEIN C4A8.06C"/>
    <property type="match status" value="1"/>
</dbReference>
<dbReference type="PANTHER" id="PTHR48081:SF30">
    <property type="entry name" value="ACETYL-HYDROLASE LIPR-RELATED"/>
    <property type="match status" value="1"/>
</dbReference>
<protein>
    <recommendedName>
        <fullName evidence="4">Alpha/beta hydrolase fold-3 domain-containing protein</fullName>
    </recommendedName>
</protein>
<dbReference type="InterPro" id="IPR050300">
    <property type="entry name" value="GDXG_lipolytic_enzyme"/>
</dbReference>
<dbReference type="EMBL" id="PYLZ01000001">
    <property type="protein sequence ID" value="PSW27067.1"/>
    <property type="molecule type" value="Genomic_DNA"/>
</dbReference>
<dbReference type="Proteomes" id="UP000240481">
    <property type="component" value="Unassembled WGS sequence"/>
</dbReference>
<keyword evidence="2" id="KW-0378">Hydrolase</keyword>
<dbReference type="GO" id="GO:0004806">
    <property type="term" value="F:triacylglycerol lipase activity"/>
    <property type="evidence" value="ECO:0007669"/>
    <property type="project" value="TreeGrafter"/>
</dbReference>
<evidence type="ECO:0000256" key="2">
    <source>
        <dbReference type="ARBA" id="ARBA00022801"/>
    </source>
</evidence>